<dbReference type="InterPro" id="IPR029039">
    <property type="entry name" value="Flavoprotein-like_sf"/>
</dbReference>
<dbReference type="SUPFAM" id="SSF52218">
    <property type="entry name" value="Flavoproteins"/>
    <property type="match status" value="1"/>
</dbReference>
<feature type="domain" description="Flavodoxin-like" evidence="6">
    <location>
        <begin position="57"/>
        <end position="194"/>
    </location>
</feature>
<dbReference type="GO" id="GO:0010181">
    <property type="term" value="F:FMN binding"/>
    <property type="evidence" value="ECO:0007669"/>
    <property type="project" value="InterPro"/>
</dbReference>
<dbReference type="PANTHER" id="PTHR19384:SF17">
    <property type="entry name" value="NADPH--CYTOCHROME P450 REDUCTASE"/>
    <property type="match status" value="1"/>
</dbReference>
<protein>
    <recommendedName>
        <fullName evidence="4">NADPH--hemoprotein reductase</fullName>
        <ecNumber evidence="4">1.6.2.4</ecNumber>
    </recommendedName>
</protein>
<dbReference type="Pfam" id="PF00258">
    <property type="entry name" value="Flavodoxin_1"/>
    <property type="match status" value="1"/>
</dbReference>
<dbReference type="GO" id="GO:0003958">
    <property type="term" value="F:NADPH-hemoprotein reductase activity"/>
    <property type="evidence" value="ECO:0007669"/>
    <property type="project" value="UniProtKB-EC"/>
</dbReference>
<proteinExistence type="predicted"/>
<dbReference type="PROSITE" id="PS50902">
    <property type="entry name" value="FLAVODOXIN_LIKE"/>
    <property type="match status" value="1"/>
</dbReference>
<dbReference type="EC" id="1.6.2.4" evidence="4"/>
<evidence type="ECO:0000256" key="1">
    <source>
        <dbReference type="ARBA" id="ARBA00022630"/>
    </source>
</evidence>
<gene>
    <name evidence="8" type="ORF">CE154_019410</name>
</gene>
<dbReference type="Gene3D" id="3.40.50.80">
    <property type="entry name" value="Nucleotide-binding domain of ferredoxin-NADP reductase (FNR) module"/>
    <property type="match status" value="1"/>
</dbReference>
<keyword evidence="3" id="KW-0813">Transport</keyword>
<dbReference type="SUPFAM" id="SSF52343">
    <property type="entry name" value="Ferredoxin reductase-like, C-terminal NADP-linked domain"/>
    <property type="match status" value="1"/>
</dbReference>
<dbReference type="InterPro" id="IPR017927">
    <property type="entry name" value="FAD-bd_FR_type"/>
</dbReference>
<keyword evidence="1" id="KW-0285">Flavoprotein</keyword>
<comment type="caution">
    <text evidence="8">The sequence shown here is derived from an EMBL/GenBank/DDBJ whole genome shotgun (WGS) entry which is preliminary data.</text>
</comment>
<evidence type="ECO:0000256" key="5">
    <source>
        <dbReference type="SAM" id="Phobius"/>
    </source>
</evidence>
<evidence type="ECO:0000256" key="3">
    <source>
        <dbReference type="ARBA" id="ARBA00022982"/>
    </source>
</evidence>
<dbReference type="EMBL" id="NKDB02000005">
    <property type="protein sequence ID" value="RKJ94484.1"/>
    <property type="molecule type" value="Genomic_DNA"/>
</dbReference>
<evidence type="ECO:0000256" key="2">
    <source>
        <dbReference type="ARBA" id="ARBA00022643"/>
    </source>
</evidence>
<sequence length="467" mass="50444">MMSGDFGMAQRAVMAALLAALYGALCGAIWWREARRRRQARAEAESLATAQEGAQPLLVAYASQTGQAEELARETARVLHAAGEPVQLCALDAVDAGRLRDIRRALFVASTYGEGDAPDNAARFQSTVMAAGAGLAHLQYAVLALGDRQYGRFCGFGRALDEWLQARGARQWFPRVEVDNGAPAALEAWRRHLDDAFLLEGEPAWQAPVYAPWTLAARRHLNPGSAGAPVFHIELAPPPELAGRPGAQWESGDLAQVRVPGAPGEPEVLRDYSIASIAGDGRVHLLVRRAVRPDGTPGLASGWLTAGLGVGGTVALRLRAHRSFRLEDNAGRPLVLIGNGTGLAGLRGHLRARARAGAGPNWLVFGERQAAHDALYGDELQRWLAQGVLQRLDRIFSRDQARRLYVQDRLREAGGELRRWAQQGAAFYVCGSLQGMAQGVDEALRDVLGAPALEALAAEGRYRRDVY</sequence>
<dbReference type="InterPro" id="IPR001094">
    <property type="entry name" value="Flavdoxin-like"/>
</dbReference>
<dbReference type="SUPFAM" id="SSF63380">
    <property type="entry name" value="Riboflavin synthase domain-like"/>
    <property type="match status" value="1"/>
</dbReference>
<dbReference type="PANTHER" id="PTHR19384">
    <property type="entry name" value="NITRIC OXIDE SYNTHASE-RELATED"/>
    <property type="match status" value="1"/>
</dbReference>
<dbReference type="PRINTS" id="PR00371">
    <property type="entry name" value="FPNCR"/>
</dbReference>
<evidence type="ECO:0000313" key="8">
    <source>
        <dbReference type="EMBL" id="RKJ94484.1"/>
    </source>
</evidence>
<keyword evidence="2" id="KW-0288">FMN</keyword>
<organism evidence="8 9">
    <name type="scientific">Alicycliphilus denitrificans</name>
    <dbReference type="NCBI Taxonomy" id="179636"/>
    <lineage>
        <taxon>Bacteria</taxon>
        <taxon>Pseudomonadati</taxon>
        <taxon>Pseudomonadota</taxon>
        <taxon>Betaproteobacteria</taxon>
        <taxon>Burkholderiales</taxon>
        <taxon>Comamonadaceae</taxon>
        <taxon>Alicycliphilus</taxon>
    </lineage>
</organism>
<feature type="domain" description="FAD-binding FR-type" evidence="7">
    <location>
        <begin position="208"/>
        <end position="327"/>
    </location>
</feature>
<keyword evidence="5" id="KW-1133">Transmembrane helix</keyword>
<keyword evidence="5" id="KW-0472">Membrane</keyword>
<keyword evidence="5" id="KW-0812">Transmembrane</keyword>
<dbReference type="Gene3D" id="3.40.50.360">
    <property type="match status" value="1"/>
</dbReference>
<keyword evidence="3" id="KW-0249">Electron transport</keyword>
<dbReference type="AlphaFoldDB" id="A0A3R7EX64"/>
<dbReference type="InterPro" id="IPR039261">
    <property type="entry name" value="FNR_nucleotide-bd"/>
</dbReference>
<dbReference type="GO" id="GO:0050660">
    <property type="term" value="F:flavin adenine dinucleotide binding"/>
    <property type="evidence" value="ECO:0007669"/>
    <property type="project" value="TreeGrafter"/>
</dbReference>
<evidence type="ECO:0000256" key="4">
    <source>
        <dbReference type="ARBA" id="ARBA00023797"/>
    </source>
</evidence>
<name>A0A3R7EX64_9BURK</name>
<evidence type="ECO:0000259" key="7">
    <source>
        <dbReference type="PROSITE" id="PS51384"/>
    </source>
</evidence>
<dbReference type="CDD" id="cd06200">
    <property type="entry name" value="SiR_like1"/>
    <property type="match status" value="1"/>
</dbReference>
<dbReference type="PROSITE" id="PS51384">
    <property type="entry name" value="FAD_FR"/>
    <property type="match status" value="1"/>
</dbReference>
<dbReference type="PRINTS" id="PR00369">
    <property type="entry name" value="FLAVODOXIN"/>
</dbReference>
<evidence type="ECO:0000259" key="6">
    <source>
        <dbReference type="PROSITE" id="PS50902"/>
    </source>
</evidence>
<reference evidence="8 9" key="1">
    <citation type="submission" date="2018-09" db="EMBL/GenBank/DDBJ databases">
        <title>Genome comparison of Alicycliphilus sp. BQ1, a polyurethanolytic bacterium, with its closest phylogenetic relatives Alicycliphilus denitrificans BC and K601, unable to attack polyurethane.</title>
        <authorList>
            <person name="Loza-Tavera H."/>
            <person name="Lozano L."/>
            <person name="Cevallos M."/>
            <person name="Maya-Lucas O."/>
            <person name="Garcia-Mena J."/>
            <person name="Hernandez J."/>
        </authorList>
    </citation>
    <scope>NUCLEOTIDE SEQUENCE [LARGE SCALE GENOMIC DNA]</scope>
    <source>
        <strain evidence="8 9">BQ1</strain>
    </source>
</reference>
<feature type="transmembrane region" description="Helical" evidence="5">
    <location>
        <begin position="12"/>
        <end position="31"/>
    </location>
</feature>
<dbReference type="InterPro" id="IPR017938">
    <property type="entry name" value="Riboflavin_synthase-like_b-brl"/>
</dbReference>
<dbReference type="GO" id="GO:0005829">
    <property type="term" value="C:cytosol"/>
    <property type="evidence" value="ECO:0007669"/>
    <property type="project" value="TreeGrafter"/>
</dbReference>
<dbReference type="InterPro" id="IPR001433">
    <property type="entry name" value="OxRdtase_FAD/NAD-bd"/>
</dbReference>
<dbReference type="Pfam" id="PF00175">
    <property type="entry name" value="NAD_binding_1"/>
    <property type="match status" value="1"/>
</dbReference>
<dbReference type="InterPro" id="IPR008254">
    <property type="entry name" value="Flavodoxin/NO_synth"/>
</dbReference>
<dbReference type="Gene3D" id="2.40.30.10">
    <property type="entry name" value="Translation factors"/>
    <property type="match status" value="1"/>
</dbReference>
<evidence type="ECO:0000313" key="9">
    <source>
        <dbReference type="Proteomes" id="UP000216225"/>
    </source>
</evidence>
<dbReference type="InterPro" id="IPR001709">
    <property type="entry name" value="Flavoprot_Pyr_Nucl_cyt_Rdtase"/>
</dbReference>
<dbReference type="Proteomes" id="UP000216225">
    <property type="component" value="Unassembled WGS sequence"/>
</dbReference>
<accession>A0A3R7EX64</accession>